<dbReference type="Gene3D" id="3.20.20.80">
    <property type="entry name" value="Glycosidases"/>
    <property type="match status" value="1"/>
</dbReference>
<organism evidence="1 2">
    <name type="scientific">Paenarthrobacter aurescens (strain TC1)</name>
    <dbReference type="NCBI Taxonomy" id="290340"/>
    <lineage>
        <taxon>Bacteria</taxon>
        <taxon>Bacillati</taxon>
        <taxon>Actinomycetota</taxon>
        <taxon>Actinomycetes</taxon>
        <taxon>Micrococcales</taxon>
        <taxon>Micrococcaceae</taxon>
        <taxon>Paenarthrobacter</taxon>
    </lineage>
</organism>
<dbReference type="Proteomes" id="UP000000637">
    <property type="component" value="Chromosome"/>
</dbReference>
<proteinExistence type="predicted"/>
<evidence type="ECO:0000313" key="2">
    <source>
        <dbReference type="Proteomes" id="UP000000637"/>
    </source>
</evidence>
<keyword evidence="2" id="KW-1185">Reference proteome</keyword>
<evidence type="ECO:0000313" key="1">
    <source>
        <dbReference type="EMBL" id="ABM08081.1"/>
    </source>
</evidence>
<name>A1R2V2_PAEAT</name>
<protein>
    <submittedName>
        <fullName evidence="1">Uncharacterized protein</fullName>
    </submittedName>
</protein>
<dbReference type="eggNOG" id="COG1649">
    <property type="taxonomic scope" value="Bacteria"/>
</dbReference>
<dbReference type="AlphaFoldDB" id="A1R2V2"/>
<dbReference type="EMBL" id="CP000474">
    <property type="protein sequence ID" value="ABM08081.1"/>
    <property type="molecule type" value="Genomic_DNA"/>
</dbReference>
<accession>A1R2V2</accession>
<dbReference type="HOGENOM" id="CLU_749485_0_0_11"/>
<dbReference type="STRING" id="290340.AAur_0763"/>
<gene>
    <name evidence="1" type="ordered locus">AAur_0763</name>
</gene>
<dbReference type="KEGG" id="aau:AAur_0763"/>
<reference evidence="1 2" key="1">
    <citation type="journal article" date="2006" name="PLoS Genet.">
        <title>Secrets of soil survival revealed by the genome sequence of Arthrobacter aurescens TC1.</title>
        <authorList>
            <person name="Mongodin E.F."/>
            <person name="Shapir N."/>
            <person name="Daugherty S.C."/>
            <person name="DeBoy R.T."/>
            <person name="Emerson J.B."/>
            <person name="Shvartzbeyn A."/>
            <person name="Radune D."/>
            <person name="Vamathevan J."/>
            <person name="Riggs F."/>
            <person name="Grinberg V."/>
            <person name="Khouri H."/>
            <person name="Wackett L.P."/>
            <person name="Nelson K.E."/>
            <person name="Sadowsky M.J."/>
        </authorList>
    </citation>
    <scope>NUCLEOTIDE SEQUENCE [LARGE SCALE GENOMIC DNA]</scope>
    <source>
        <strain evidence="1 2">TC1</strain>
    </source>
</reference>
<sequence>MSLLLTSACAVEPKNRPADRMVNLGFEDVVNSDPLYLTGLAERLDSVDATAVSLAVGRTDWTAFPLQGQTETESSEVARTGRDYVAESISALEFAEDGRKRDVVLTIDALLDRALTAEPALAGRDTSGAASSTFASVSSLRHGKAGSRLASLAAVIAGRYRPTAVNLTELMFDDFTFGEEDLIDFKATTGAKDWPRKNDGSIDASDASISGWRSEAMADIVLKVRTAVEPYGVKLDMDVRAPRESPSLDRADSGHDYDLLLKQADRLHVWEYVGLNSESSPQTKELAEAMNRRAGSRISLSVGLWGNDGRISAGELATALRDAVLGGATSVSVTPASLMEGQHWDVLKEAWAT</sequence>